<dbReference type="OrthoDB" id="9774475at2"/>
<dbReference type="AlphaFoldDB" id="Q46NE5"/>
<name>Q46NE5_CUPPJ</name>
<dbReference type="eggNOG" id="COG0175">
    <property type="taxonomic scope" value="Bacteria"/>
</dbReference>
<sequence length="127" mass="13936">MGRVLSARAGTWALPTDQQFSVDPEATLLISEFELDRLLETHDAGVAPGQVTAGYRWYAQYGCLTLSHGQRAEHDEIARRTAYKDRLGLTLEYDVKALRARALPFDALPPAGQAAGQQVATPQHALF</sequence>
<geneLocation type="plasmid" evidence="1">
    <name>megaplasmid</name>
</geneLocation>
<organism evidence="1">
    <name type="scientific">Cupriavidus pinatubonensis (strain JMP 134 / LMG 1197)</name>
    <name type="common">Cupriavidus necator (strain JMP 134)</name>
    <dbReference type="NCBI Taxonomy" id="264198"/>
    <lineage>
        <taxon>Bacteria</taxon>
        <taxon>Pseudomonadati</taxon>
        <taxon>Pseudomonadota</taxon>
        <taxon>Betaproteobacteria</taxon>
        <taxon>Burkholderiales</taxon>
        <taxon>Burkholderiaceae</taxon>
        <taxon>Cupriavidus</taxon>
    </lineage>
</organism>
<reference evidence="1" key="1">
    <citation type="submission" date="2005-08" db="EMBL/GenBank/DDBJ databases">
        <title>Complete sequence of a megaplasmid of Ralstonia eutropha JMP134.</title>
        <authorList>
            <person name="Copeland A."/>
            <person name="Lucas S."/>
            <person name="Lapidus A."/>
            <person name="Barry K."/>
            <person name="Detter J.C."/>
            <person name="Glavina T."/>
            <person name="Hammon N."/>
            <person name="Israni S."/>
            <person name="Pitluck S."/>
            <person name="Goltsman E."/>
            <person name="Martinez M."/>
            <person name="Vergez L."/>
            <person name="Larimer F."/>
            <person name="Land M."/>
            <person name="Lykidis A."/>
            <person name="Richardson P."/>
        </authorList>
    </citation>
    <scope>NUCLEOTIDE SEQUENCE [LARGE SCALE GENOMIC DNA]</scope>
    <source>
        <strain evidence="1">JMP134</strain>
        <plasmid evidence="1">megaplasmid</plasmid>
    </source>
</reference>
<evidence type="ECO:0000313" key="1">
    <source>
        <dbReference type="EMBL" id="AAZ65326.1"/>
    </source>
</evidence>
<dbReference type="EMBL" id="CP000092">
    <property type="protein sequence ID" value="AAZ65326.1"/>
    <property type="molecule type" value="Genomic_DNA"/>
</dbReference>
<keyword evidence="1" id="KW-0614">Plasmid</keyword>
<proteinExistence type="predicted"/>
<gene>
    <name evidence="1" type="ordered locus">Reut_C5990</name>
</gene>
<accession>Q46NE5</accession>
<dbReference type="KEGG" id="reu:Reut_C5990"/>
<protein>
    <submittedName>
        <fullName evidence="1">Uncharacterized protein</fullName>
    </submittedName>
</protein>
<dbReference type="HOGENOM" id="CLU_1966894_0_0_4"/>